<reference evidence="2" key="1">
    <citation type="journal article" date="2019" name="Int. J. Syst. Evol. Microbiol.">
        <title>The Global Catalogue of Microorganisms (GCM) 10K type strain sequencing project: providing services to taxonomists for standard genome sequencing and annotation.</title>
        <authorList>
            <consortium name="The Broad Institute Genomics Platform"/>
            <consortium name="The Broad Institute Genome Sequencing Center for Infectious Disease"/>
            <person name="Wu L."/>
            <person name="Ma J."/>
        </authorList>
    </citation>
    <scope>NUCLEOTIDE SEQUENCE [LARGE SCALE GENOMIC DNA]</scope>
    <source>
        <strain evidence="2">KCTC 32998</strain>
    </source>
</reference>
<dbReference type="EMBL" id="BMZI01000008">
    <property type="protein sequence ID" value="GHB33038.1"/>
    <property type="molecule type" value="Genomic_DNA"/>
</dbReference>
<accession>A0ABQ3ECC7</accession>
<dbReference type="RefSeq" id="WP_189446019.1">
    <property type="nucleotide sequence ID" value="NZ_BMZI01000008.1"/>
</dbReference>
<name>A0ABQ3ECC7_9GAMM</name>
<evidence type="ECO:0000313" key="1">
    <source>
        <dbReference type="EMBL" id="GHB33038.1"/>
    </source>
</evidence>
<sequence>MPEQTIDIDEPLEQTLEEVRQQQGLSSREQAAEFLLRCRLRKGTQSLTGRGRAIYAVEGETR</sequence>
<evidence type="ECO:0000313" key="2">
    <source>
        <dbReference type="Proteomes" id="UP000646745"/>
    </source>
</evidence>
<comment type="caution">
    <text evidence="1">The sequence shown here is derived from an EMBL/GenBank/DDBJ whole genome shotgun (WGS) entry which is preliminary data.</text>
</comment>
<dbReference type="Proteomes" id="UP000646745">
    <property type="component" value="Unassembled WGS sequence"/>
</dbReference>
<organism evidence="1 2">
    <name type="scientific">Salinicola rhizosphaerae</name>
    <dbReference type="NCBI Taxonomy" id="1443141"/>
    <lineage>
        <taxon>Bacteria</taxon>
        <taxon>Pseudomonadati</taxon>
        <taxon>Pseudomonadota</taxon>
        <taxon>Gammaproteobacteria</taxon>
        <taxon>Oceanospirillales</taxon>
        <taxon>Halomonadaceae</taxon>
        <taxon>Salinicola</taxon>
    </lineage>
</organism>
<protein>
    <recommendedName>
        <fullName evidence="3">CopG family transcriptional regulator</fullName>
    </recommendedName>
</protein>
<gene>
    <name evidence="1" type="ORF">GCM10009038_35010</name>
</gene>
<keyword evidence="2" id="KW-1185">Reference proteome</keyword>
<proteinExistence type="predicted"/>
<evidence type="ECO:0008006" key="3">
    <source>
        <dbReference type="Google" id="ProtNLM"/>
    </source>
</evidence>